<gene>
    <name evidence="2" type="ORF">DN062_05740</name>
</gene>
<keyword evidence="3" id="KW-1185">Reference proteome</keyword>
<reference evidence="2 3" key="1">
    <citation type="submission" date="2018-06" db="EMBL/GenBank/DDBJ databases">
        <title>Nitrincola tibetense sp. nov., isolated from Lake XuguoCo on Tibetan Plateau.</title>
        <authorList>
            <person name="Xing P."/>
        </authorList>
    </citation>
    <scope>NUCLEOTIDE SEQUENCE [LARGE SCALE GENOMIC DNA]</scope>
    <source>
        <strain evidence="3">xg18</strain>
    </source>
</reference>
<protein>
    <submittedName>
        <fullName evidence="2">DUF192 domain-containing protein</fullName>
    </submittedName>
</protein>
<evidence type="ECO:0000313" key="2">
    <source>
        <dbReference type="EMBL" id="RAU18972.1"/>
    </source>
</evidence>
<feature type="signal peptide" evidence="1">
    <location>
        <begin position="1"/>
        <end position="24"/>
    </location>
</feature>
<keyword evidence="1" id="KW-0732">Signal</keyword>
<accession>A0A364NPL8</accession>
<dbReference type="Gene3D" id="2.60.120.1140">
    <property type="entry name" value="Protein of unknown function DUF192"/>
    <property type="match status" value="1"/>
</dbReference>
<dbReference type="RefSeq" id="WP_112158360.1">
    <property type="nucleotide sequence ID" value="NZ_QKRX01000003.1"/>
</dbReference>
<dbReference type="InterPro" id="IPR003795">
    <property type="entry name" value="DUF192"/>
</dbReference>
<dbReference type="InterPro" id="IPR038695">
    <property type="entry name" value="Saro_0823-like_sf"/>
</dbReference>
<proteinExistence type="predicted"/>
<dbReference type="Proteomes" id="UP000250744">
    <property type="component" value="Unassembled WGS sequence"/>
</dbReference>
<dbReference type="AlphaFoldDB" id="A0A364NPL8"/>
<sequence length="157" mass="18262">MLLGNRIRFLGLIGFFCLAASVKADQYAFDTARFEISGKLLNIELAQTPAQRSRGLMWREHLEKDAGMLFIFERPEQLCFWMRNTLIPLSIGFFDAQFTLLQMSDMQPLSDETHCSDKPVRYALEVNQGWFDRQQIRVQDQPRGRLILDQDSSPDRD</sequence>
<name>A0A364NPL8_9GAMM</name>
<evidence type="ECO:0000256" key="1">
    <source>
        <dbReference type="SAM" id="SignalP"/>
    </source>
</evidence>
<dbReference type="OrthoDB" id="5526466at2"/>
<dbReference type="PANTHER" id="PTHR37953:SF1">
    <property type="entry name" value="UPF0127 PROTEIN MJ1496"/>
    <property type="match status" value="1"/>
</dbReference>
<evidence type="ECO:0000313" key="3">
    <source>
        <dbReference type="Proteomes" id="UP000250744"/>
    </source>
</evidence>
<dbReference type="Pfam" id="PF02643">
    <property type="entry name" value="DUF192"/>
    <property type="match status" value="1"/>
</dbReference>
<dbReference type="EMBL" id="QKRX01000003">
    <property type="protein sequence ID" value="RAU18972.1"/>
    <property type="molecule type" value="Genomic_DNA"/>
</dbReference>
<feature type="chain" id="PRO_5016899539" evidence="1">
    <location>
        <begin position="25"/>
        <end position="157"/>
    </location>
</feature>
<dbReference type="PANTHER" id="PTHR37953">
    <property type="entry name" value="UPF0127 PROTEIN MJ1496"/>
    <property type="match status" value="1"/>
</dbReference>
<organism evidence="2 3">
    <name type="scientific">Nitrincola tibetensis</name>
    <dbReference type="NCBI Taxonomy" id="2219697"/>
    <lineage>
        <taxon>Bacteria</taxon>
        <taxon>Pseudomonadati</taxon>
        <taxon>Pseudomonadota</taxon>
        <taxon>Gammaproteobacteria</taxon>
        <taxon>Oceanospirillales</taxon>
        <taxon>Oceanospirillaceae</taxon>
        <taxon>Nitrincola</taxon>
    </lineage>
</organism>
<comment type="caution">
    <text evidence="2">The sequence shown here is derived from an EMBL/GenBank/DDBJ whole genome shotgun (WGS) entry which is preliminary data.</text>
</comment>